<dbReference type="GO" id="GO:0032259">
    <property type="term" value="P:methylation"/>
    <property type="evidence" value="ECO:0007669"/>
    <property type="project" value="UniProtKB-KW"/>
</dbReference>
<keyword evidence="3" id="KW-0554">One-carbon metabolism</keyword>
<name>A0A2G9YVC1_9BACT</name>
<evidence type="ECO:0000256" key="3">
    <source>
        <dbReference type="HAMAP-Rule" id="MF_00051"/>
    </source>
</evidence>
<sequence length="409" mass="45083">MTKLKQVDSQISKLIEAEEKRQGETLDLIASENYPSQAVREALSSIFVAKYSEGRPFKRYYAGMENVDKLETLVEERARKVFGLNQEWAVNVQPYSGSPANYAVLRGLLSPGDKILSLPLAHGGHLTHGASVSVTGQDFKVVNYFVNKNGFLDYDEIEEVAKRENPKLIITGYTAYPRKIDFERFSKIAKSVGAFLHADISHIAGLIVGKVHPSPFPFADTIMTTTHKSLRGPRGAMIICKEELRGKIFPKVFPGLQGGPHNHTIAAIGVALKEAMSPAFKKYAEQIVKNTQVLAVELKKFSFNLVSGGSDNHLILVDLTNKNIQGKEAQVLLESAGIVLNKNAVPYDPNPPVNPSGIRLGTPALTTRGMKEKEMKKIAFWINEVIANPNSAKKVKKEIGAFCKKFPIK</sequence>
<dbReference type="GO" id="GO:0035999">
    <property type="term" value="P:tetrahydrofolate interconversion"/>
    <property type="evidence" value="ECO:0007669"/>
    <property type="project" value="UniProtKB-UniRule"/>
</dbReference>
<accession>A0A2G9YVC1</accession>
<comment type="cofactor">
    <cofactor evidence="1 3 4">
        <name>pyridoxal 5'-phosphate</name>
        <dbReference type="ChEBI" id="CHEBI:597326"/>
    </cofactor>
</comment>
<dbReference type="InterPro" id="IPR001085">
    <property type="entry name" value="Ser_HO-MeTrfase"/>
</dbReference>
<dbReference type="Gene3D" id="3.40.640.10">
    <property type="entry name" value="Type I PLP-dependent aspartate aminotransferase-like (Major domain)"/>
    <property type="match status" value="1"/>
</dbReference>
<dbReference type="HAMAP" id="MF_00051">
    <property type="entry name" value="SHMT"/>
    <property type="match status" value="1"/>
</dbReference>
<feature type="modified residue" description="N6-(pyridoxal phosphate)lysine" evidence="3 4">
    <location>
        <position position="228"/>
    </location>
</feature>
<comment type="caution">
    <text evidence="6">The sequence shown here is derived from an EMBL/GenBank/DDBJ whole genome shotgun (WGS) entry which is preliminary data.</text>
</comment>
<dbReference type="GO" id="GO:0030170">
    <property type="term" value="F:pyridoxal phosphate binding"/>
    <property type="evidence" value="ECO:0007669"/>
    <property type="project" value="UniProtKB-UniRule"/>
</dbReference>
<feature type="site" description="Plays an important role in substrate specificity" evidence="3">
    <location>
        <position position="227"/>
    </location>
</feature>
<evidence type="ECO:0000313" key="6">
    <source>
        <dbReference type="EMBL" id="PIP23188.1"/>
    </source>
</evidence>
<evidence type="ECO:0000256" key="4">
    <source>
        <dbReference type="PIRSR" id="PIRSR000412-50"/>
    </source>
</evidence>
<dbReference type="Gene3D" id="3.90.1150.10">
    <property type="entry name" value="Aspartate Aminotransferase, domain 1"/>
    <property type="match status" value="1"/>
</dbReference>
<comment type="similarity">
    <text evidence="3">Belongs to the SHMT family.</text>
</comment>
<feature type="binding site" evidence="3">
    <location>
        <position position="120"/>
    </location>
    <ligand>
        <name>(6S)-5,6,7,8-tetrahydrofolate</name>
        <dbReference type="ChEBI" id="CHEBI:57453"/>
    </ligand>
</feature>
<comment type="subcellular location">
    <subcellularLocation>
        <location evidence="3">Cytoplasm</location>
    </subcellularLocation>
</comment>
<dbReference type="AlphaFoldDB" id="A0A2G9YVC1"/>
<dbReference type="GO" id="GO:0008168">
    <property type="term" value="F:methyltransferase activity"/>
    <property type="evidence" value="ECO:0007669"/>
    <property type="project" value="UniProtKB-KW"/>
</dbReference>
<dbReference type="PIRSF" id="PIRSF000412">
    <property type="entry name" value="SHMT"/>
    <property type="match status" value="1"/>
</dbReference>
<proteinExistence type="inferred from homology"/>
<feature type="domain" description="Serine hydroxymethyltransferase-like" evidence="5">
    <location>
        <begin position="4"/>
        <end position="382"/>
    </location>
</feature>
<dbReference type="InterPro" id="IPR015421">
    <property type="entry name" value="PyrdxlP-dep_Trfase_major"/>
</dbReference>
<dbReference type="InterPro" id="IPR015424">
    <property type="entry name" value="PyrdxlP-dep_Trfase"/>
</dbReference>
<gene>
    <name evidence="3" type="primary">glyA</name>
    <name evidence="6" type="ORF">COX36_04740</name>
</gene>
<dbReference type="InterPro" id="IPR039429">
    <property type="entry name" value="SHMT-like_dom"/>
</dbReference>
<evidence type="ECO:0000259" key="5">
    <source>
        <dbReference type="Pfam" id="PF00464"/>
    </source>
</evidence>
<comment type="caution">
    <text evidence="3">Lacks conserved residue(s) required for the propagation of feature annotation.</text>
</comment>
<dbReference type="UniPathway" id="UPA00288">
    <property type="reaction ID" value="UER01023"/>
</dbReference>
<dbReference type="NCBIfam" id="NF000586">
    <property type="entry name" value="PRK00011.1"/>
    <property type="match status" value="1"/>
</dbReference>
<comment type="subunit">
    <text evidence="3">Homodimer.</text>
</comment>
<dbReference type="EMBL" id="PCRP01000074">
    <property type="protein sequence ID" value="PIP23188.1"/>
    <property type="molecule type" value="Genomic_DNA"/>
</dbReference>
<dbReference type="PANTHER" id="PTHR11680">
    <property type="entry name" value="SERINE HYDROXYMETHYLTRANSFERASE"/>
    <property type="match status" value="1"/>
</dbReference>
<comment type="pathway">
    <text evidence="3">Amino-acid biosynthesis; glycine biosynthesis; glycine from L-serine: step 1/1.</text>
</comment>
<feature type="binding site" evidence="3">
    <location>
        <begin position="124"/>
        <end position="126"/>
    </location>
    <ligand>
        <name>(6S)-5,6,7,8-tetrahydrofolate</name>
        <dbReference type="ChEBI" id="CHEBI:57453"/>
    </ligand>
</feature>
<keyword evidence="6" id="KW-0489">Methyltransferase</keyword>
<organism evidence="6 7">
    <name type="scientific">Candidatus Nealsonbacteria bacterium CG23_combo_of_CG06-09_8_20_14_all_38_19</name>
    <dbReference type="NCBI Taxonomy" id="1974721"/>
    <lineage>
        <taxon>Bacteria</taxon>
        <taxon>Candidatus Nealsoniibacteriota</taxon>
    </lineage>
</organism>
<dbReference type="GO" id="GO:0005829">
    <property type="term" value="C:cytosol"/>
    <property type="evidence" value="ECO:0007669"/>
    <property type="project" value="TreeGrafter"/>
</dbReference>
<evidence type="ECO:0000256" key="2">
    <source>
        <dbReference type="ARBA" id="ARBA00022898"/>
    </source>
</evidence>
<dbReference type="PANTHER" id="PTHR11680:SF35">
    <property type="entry name" value="SERINE HYDROXYMETHYLTRANSFERASE 1"/>
    <property type="match status" value="1"/>
</dbReference>
<keyword evidence="3" id="KW-0963">Cytoplasm</keyword>
<evidence type="ECO:0000256" key="1">
    <source>
        <dbReference type="ARBA" id="ARBA00001933"/>
    </source>
</evidence>
<dbReference type="Pfam" id="PF00464">
    <property type="entry name" value="SHMT"/>
    <property type="match status" value="1"/>
</dbReference>
<dbReference type="Proteomes" id="UP000230273">
    <property type="component" value="Unassembled WGS sequence"/>
</dbReference>
<keyword evidence="3 6" id="KW-0808">Transferase</keyword>
<dbReference type="GO" id="GO:0019264">
    <property type="term" value="P:glycine biosynthetic process from serine"/>
    <property type="evidence" value="ECO:0007669"/>
    <property type="project" value="UniProtKB-UniRule"/>
</dbReference>
<comment type="pathway">
    <text evidence="3">One-carbon metabolism; tetrahydrofolate interconversion.</text>
</comment>
<dbReference type="InterPro" id="IPR015422">
    <property type="entry name" value="PyrdxlP-dep_Trfase_small"/>
</dbReference>
<keyword evidence="3" id="KW-0028">Amino-acid biosynthesis</keyword>
<feature type="binding site" evidence="3">
    <location>
        <position position="242"/>
    </location>
    <ligand>
        <name>(6S)-5,6,7,8-tetrahydrofolate</name>
        <dbReference type="ChEBI" id="CHEBI:57453"/>
    </ligand>
</feature>
<comment type="function">
    <text evidence="3">Catalyzes the reversible interconversion of serine and glycine with tetrahydrofolate (THF) serving as the one-carbon carrier. This reaction serves as the major source of one-carbon groups required for the biosynthesis of purines, thymidylate, methionine, and other important biomolecules. Also exhibits THF-independent aldolase activity toward beta-hydroxyamino acids, producing glycine and aldehydes, via a retro-aldol mechanism.</text>
</comment>
<dbReference type="InterPro" id="IPR049943">
    <property type="entry name" value="Ser_HO-MeTrfase-like"/>
</dbReference>
<dbReference type="SUPFAM" id="SSF53383">
    <property type="entry name" value="PLP-dependent transferases"/>
    <property type="match status" value="1"/>
</dbReference>
<protein>
    <recommendedName>
        <fullName evidence="3">Serine hydroxymethyltransferase</fullName>
        <shortName evidence="3">SHMT</shortName>
        <shortName evidence="3">Serine methylase</shortName>
        <ecNumber evidence="3">2.1.2.1</ecNumber>
    </recommendedName>
</protein>
<dbReference type="EC" id="2.1.2.1" evidence="3"/>
<dbReference type="GO" id="GO:0004372">
    <property type="term" value="F:glycine hydroxymethyltransferase activity"/>
    <property type="evidence" value="ECO:0007669"/>
    <property type="project" value="UniProtKB-UniRule"/>
</dbReference>
<reference evidence="6 7" key="1">
    <citation type="submission" date="2017-09" db="EMBL/GenBank/DDBJ databases">
        <title>Depth-based differentiation of microbial function through sediment-hosted aquifers and enrichment of novel symbionts in the deep terrestrial subsurface.</title>
        <authorList>
            <person name="Probst A.J."/>
            <person name="Ladd B."/>
            <person name="Jarett J.K."/>
            <person name="Geller-Mcgrath D.E."/>
            <person name="Sieber C.M."/>
            <person name="Emerson J.B."/>
            <person name="Anantharaman K."/>
            <person name="Thomas B.C."/>
            <person name="Malmstrom R."/>
            <person name="Stieglmeier M."/>
            <person name="Klingl A."/>
            <person name="Woyke T."/>
            <person name="Ryan C.M."/>
            <person name="Banfield J.F."/>
        </authorList>
    </citation>
    <scope>NUCLEOTIDE SEQUENCE [LARGE SCALE GENOMIC DNA]</scope>
    <source>
        <strain evidence="6">CG23_combo_of_CG06-09_8_20_14_all_38_19</strain>
    </source>
</reference>
<keyword evidence="2 3" id="KW-0663">Pyridoxal phosphate</keyword>
<evidence type="ECO:0000313" key="7">
    <source>
        <dbReference type="Proteomes" id="UP000230273"/>
    </source>
</evidence>
<dbReference type="UniPathway" id="UPA00193"/>
<comment type="catalytic activity">
    <reaction evidence="3">
        <text>(6R)-5,10-methylene-5,6,7,8-tetrahydrofolate + glycine + H2O = (6S)-5,6,7,8-tetrahydrofolate + L-serine</text>
        <dbReference type="Rhea" id="RHEA:15481"/>
        <dbReference type="ChEBI" id="CHEBI:15377"/>
        <dbReference type="ChEBI" id="CHEBI:15636"/>
        <dbReference type="ChEBI" id="CHEBI:33384"/>
        <dbReference type="ChEBI" id="CHEBI:57305"/>
        <dbReference type="ChEBI" id="CHEBI:57453"/>
        <dbReference type="EC" id="2.1.2.1"/>
    </reaction>
</comment>
<dbReference type="CDD" id="cd00378">
    <property type="entry name" value="SHMT"/>
    <property type="match status" value="1"/>
</dbReference>